<accession>A0ABT9A4T2</accession>
<feature type="chain" id="PRO_5046666209" evidence="1">
    <location>
        <begin position="21"/>
        <end position="471"/>
    </location>
</feature>
<dbReference type="InterPro" id="IPR021889">
    <property type="entry name" value="DUF3500"/>
</dbReference>
<evidence type="ECO:0000313" key="3">
    <source>
        <dbReference type="Proteomes" id="UP001167796"/>
    </source>
</evidence>
<reference evidence="2" key="1">
    <citation type="submission" date="2023-07" db="EMBL/GenBank/DDBJ databases">
        <authorList>
            <person name="Kim M.K."/>
        </authorList>
    </citation>
    <scope>NUCLEOTIDE SEQUENCE</scope>
    <source>
        <strain evidence="2">M29</strain>
    </source>
</reference>
<dbReference type="InterPro" id="IPR026444">
    <property type="entry name" value="Secre_tail"/>
</dbReference>
<keyword evidence="3" id="KW-1185">Reference proteome</keyword>
<dbReference type="PANTHER" id="PTHR37489:SF1">
    <property type="entry name" value="DUF3500 DOMAIN-CONTAINING PROTEIN"/>
    <property type="match status" value="1"/>
</dbReference>
<dbReference type="Pfam" id="PF12006">
    <property type="entry name" value="DUF3500"/>
    <property type="match status" value="1"/>
</dbReference>
<evidence type="ECO:0000256" key="1">
    <source>
        <dbReference type="SAM" id="SignalP"/>
    </source>
</evidence>
<dbReference type="PANTHER" id="PTHR37489">
    <property type="entry name" value="DUF3500 DOMAIN-CONTAINING PROTEIN"/>
    <property type="match status" value="1"/>
</dbReference>
<gene>
    <name evidence="2" type="ORF">Q5H92_00695</name>
</gene>
<dbReference type="Proteomes" id="UP001167796">
    <property type="component" value="Unassembled WGS sequence"/>
</dbReference>
<name>A0ABT9A4T2_9BACT</name>
<feature type="signal peptide" evidence="1">
    <location>
        <begin position="1"/>
        <end position="20"/>
    </location>
</feature>
<proteinExistence type="predicted"/>
<sequence length="471" mass="48920">MNKFILAAPMLLAFSAYDWVADFFEPASPLSYTAMAAPAATNKLAALKGLKSTKSTAAVSDVVNAANAFIATLSTAQQATLLQAYNSTTVTKWSNLPVNSTNRIGLRLDALTAAQQTAALAVVQAATGTVSGDGYNEIQQLRAADDYLAANGGGAAYGSGVYLIAFLGTPSLTGTWQLQFGGHHLATNITYGNGQVKGASPKFEGTEPLTFSTPNSNVFATGTACAPMSNEGSAMLAMLNGLTAAQKTTARLSQSFNDVVLGPNGNGQFPATKVGLAVNTLTAAQQALVTEAMRPWVQDSDDATAASLMTTYTNELAGTYIAYAGTGNLTTNGDYVRIDGPTVWIEFICQNGVVLSGIHYHTVWRDHARDYGGNFFGTYTTVSGTKAAAAARAFSVYPNPLIGGQLLQVQLASPAVAATYTLRNSLGQAVRTASFRGQATEVPIGGLAAGVYLLSVKADASPAVTQRVTLE</sequence>
<dbReference type="NCBIfam" id="TIGR04183">
    <property type="entry name" value="Por_Secre_tail"/>
    <property type="match status" value="1"/>
</dbReference>
<dbReference type="EMBL" id="JAUQSX010000001">
    <property type="protein sequence ID" value="MDO7844857.1"/>
    <property type="molecule type" value="Genomic_DNA"/>
</dbReference>
<protein>
    <submittedName>
        <fullName evidence="2">DUF3500 domain-containing protein</fullName>
    </submittedName>
</protein>
<organism evidence="2 3">
    <name type="scientific">Hymenobacter mellowenesis</name>
    <dbReference type="NCBI Taxonomy" id="3063995"/>
    <lineage>
        <taxon>Bacteria</taxon>
        <taxon>Pseudomonadati</taxon>
        <taxon>Bacteroidota</taxon>
        <taxon>Cytophagia</taxon>
        <taxon>Cytophagales</taxon>
        <taxon>Hymenobacteraceae</taxon>
        <taxon>Hymenobacter</taxon>
    </lineage>
</organism>
<dbReference type="RefSeq" id="WP_305009530.1">
    <property type="nucleotide sequence ID" value="NZ_JAUQSX010000001.1"/>
</dbReference>
<evidence type="ECO:0000313" key="2">
    <source>
        <dbReference type="EMBL" id="MDO7844857.1"/>
    </source>
</evidence>
<keyword evidence="1" id="KW-0732">Signal</keyword>
<comment type="caution">
    <text evidence="2">The sequence shown here is derived from an EMBL/GenBank/DDBJ whole genome shotgun (WGS) entry which is preliminary data.</text>
</comment>